<gene>
    <name evidence="3" type="ordered locus">Sput200_3791</name>
</gene>
<feature type="domain" description="PDZ" evidence="2">
    <location>
        <begin position="18"/>
        <end position="61"/>
    </location>
</feature>
<feature type="transmembrane region" description="Helical" evidence="1">
    <location>
        <begin position="127"/>
        <end position="155"/>
    </location>
</feature>
<protein>
    <recommendedName>
        <fullName evidence="2">PDZ domain-containing protein</fullName>
    </recommendedName>
</protein>
<dbReference type="Proteomes" id="UP000008209">
    <property type="component" value="Chromosome"/>
</dbReference>
<dbReference type="OrthoDB" id="7597097at2"/>
<keyword evidence="1" id="KW-1133">Transmembrane helix</keyword>
<dbReference type="AlphaFoldDB" id="E6XSF7"/>
<reference evidence="3 4" key="1">
    <citation type="submission" date="2011-01" db="EMBL/GenBank/DDBJ databases">
        <title>Complete sequence of Shewanella putrefaciens 200.</title>
        <authorList>
            <consortium name="US DOE Joint Genome Institute"/>
            <person name="Lucas S."/>
            <person name="Copeland A."/>
            <person name="Lapidus A."/>
            <person name="Cheng J.-F."/>
            <person name="Bruce D."/>
            <person name="Goodwin L."/>
            <person name="Pitluck S."/>
            <person name="Munk A.C."/>
            <person name="Detter J.C."/>
            <person name="Han C."/>
            <person name="Tapia R."/>
            <person name="Land M."/>
            <person name="Hauser L."/>
            <person name="Chang Y.-J."/>
            <person name="Jeffries C."/>
            <person name="Kyrpides N."/>
            <person name="Ivanova N."/>
            <person name="Mikhailova N."/>
            <person name="Kolker E."/>
            <person name="Lawrence C."/>
            <person name="McCue L.A."/>
            <person name="DiChristina T."/>
            <person name="Nealson K."/>
            <person name="Fredrickson J.K."/>
            <person name="Woyke T."/>
        </authorList>
    </citation>
    <scope>NUCLEOTIDE SEQUENCE [LARGE SCALE GENOMIC DNA]</scope>
    <source>
        <strain evidence="3 4">200</strain>
    </source>
</reference>
<dbReference type="InterPro" id="IPR036034">
    <property type="entry name" value="PDZ_sf"/>
</dbReference>
<accession>E6XSF7</accession>
<dbReference type="SUPFAM" id="SSF50156">
    <property type="entry name" value="PDZ domain-like"/>
    <property type="match status" value="1"/>
</dbReference>
<proteinExistence type="predicted"/>
<evidence type="ECO:0000256" key="1">
    <source>
        <dbReference type="SAM" id="Phobius"/>
    </source>
</evidence>
<dbReference type="KEGG" id="shp:Sput200_3791"/>
<dbReference type="EMBL" id="CP002457">
    <property type="protein sequence ID" value="ADV56165.1"/>
    <property type="molecule type" value="Genomic_DNA"/>
</dbReference>
<organism evidence="3 4">
    <name type="scientific">Shewanella putrefaciens (strain 200)</name>
    <dbReference type="NCBI Taxonomy" id="399804"/>
    <lineage>
        <taxon>Bacteria</taxon>
        <taxon>Pseudomonadati</taxon>
        <taxon>Pseudomonadota</taxon>
        <taxon>Gammaproteobacteria</taxon>
        <taxon>Alteromonadales</taxon>
        <taxon>Shewanellaceae</taxon>
        <taxon>Shewanella</taxon>
    </lineage>
</organism>
<sequence length="207" mass="23140">MTYTVFKVTGFKFEDTTAVKIGFKAGDYILKVNGEHLANLETLQSTIRANTGQDAEFTVLRCTEEITLKGKCETLGVNLESLRLEDTLVKSYVGKEIEATEQFQKDSKFMASLGYYPVNQQYTQGSYGVGAFLIALFLCFFFFIGILAFIFMLIVKPAGSLTVTYKRRESEASPAAARSDEKICPDCAEPVKAEAKICRYCRHSFSE</sequence>
<dbReference type="HOGENOM" id="CLU_1325594_0_0_6"/>
<keyword evidence="1" id="KW-0812">Transmembrane</keyword>
<keyword evidence="1" id="KW-0472">Membrane</keyword>
<evidence type="ECO:0000259" key="2">
    <source>
        <dbReference type="Pfam" id="PF17820"/>
    </source>
</evidence>
<evidence type="ECO:0000313" key="4">
    <source>
        <dbReference type="Proteomes" id="UP000008209"/>
    </source>
</evidence>
<dbReference type="InterPro" id="IPR041489">
    <property type="entry name" value="PDZ_6"/>
</dbReference>
<name>E6XSF7_SHEP2</name>
<evidence type="ECO:0000313" key="3">
    <source>
        <dbReference type="EMBL" id="ADV56165.1"/>
    </source>
</evidence>
<dbReference type="Pfam" id="PF17820">
    <property type="entry name" value="PDZ_6"/>
    <property type="match status" value="1"/>
</dbReference>
<dbReference type="Gene3D" id="2.30.42.10">
    <property type="match status" value="1"/>
</dbReference>